<dbReference type="PATRIC" id="fig|270351.10.peg.1421"/>
<gene>
    <name evidence="1" type="ORF">Maq22A_c07455</name>
</gene>
<reference evidence="2" key="2">
    <citation type="submission" date="2015-01" db="EMBL/GenBank/DDBJ databases">
        <title>Complete genome sequence of Methylobacterium aquaticum strain 22A.</title>
        <authorList>
            <person name="Tani A."/>
            <person name="Ogura Y."/>
            <person name="Hayashi T."/>
        </authorList>
    </citation>
    <scope>NUCLEOTIDE SEQUENCE [LARGE SCALE GENOMIC DNA]</scope>
    <source>
        <strain evidence="2">MA-22A</strain>
    </source>
</reference>
<sequence length="114" mass="11990">MPAPQARPSAADDCPVSLDVLGTLYRGDSEMVETVLADIPSGTRARLAAYLYGKSHLHALGLRVASACTETDLVRVAGHAGAVLFAQSRADHRPAETRLPGQRRISLAGSRAIA</sequence>
<evidence type="ECO:0000313" key="1">
    <source>
        <dbReference type="EMBL" id="BAQ44823.1"/>
    </source>
</evidence>
<proteinExistence type="predicted"/>
<protein>
    <submittedName>
        <fullName evidence="1">Uncharacterized protein</fullName>
    </submittedName>
</protein>
<dbReference type="KEGG" id="maqu:Maq22A_c07455"/>
<dbReference type="Proteomes" id="UP000061432">
    <property type="component" value="Chromosome"/>
</dbReference>
<dbReference type="OrthoDB" id="8138968at2"/>
<dbReference type="EMBL" id="AP014704">
    <property type="protein sequence ID" value="BAQ44823.1"/>
    <property type="molecule type" value="Genomic_DNA"/>
</dbReference>
<dbReference type="AlphaFoldDB" id="A0A0C6F8W7"/>
<reference evidence="1 2" key="1">
    <citation type="journal article" date="2015" name="Genome Announc.">
        <title>Complete Genome Sequence of Methylobacterium aquaticum Strain 22A, Isolated from Racomitrium japonicum Moss.</title>
        <authorList>
            <person name="Tani A."/>
            <person name="Ogura Y."/>
            <person name="Hayashi T."/>
            <person name="Kimbara K."/>
        </authorList>
    </citation>
    <scope>NUCLEOTIDE SEQUENCE [LARGE SCALE GENOMIC DNA]</scope>
    <source>
        <strain evidence="1 2">MA-22A</strain>
    </source>
</reference>
<name>A0A0C6F8W7_9HYPH</name>
<accession>A0A0C6F8W7</accession>
<organism evidence="1 2">
    <name type="scientific">Methylobacterium aquaticum</name>
    <dbReference type="NCBI Taxonomy" id="270351"/>
    <lineage>
        <taxon>Bacteria</taxon>
        <taxon>Pseudomonadati</taxon>
        <taxon>Pseudomonadota</taxon>
        <taxon>Alphaproteobacteria</taxon>
        <taxon>Hyphomicrobiales</taxon>
        <taxon>Methylobacteriaceae</taxon>
        <taxon>Methylobacterium</taxon>
    </lineage>
</organism>
<evidence type="ECO:0000313" key="2">
    <source>
        <dbReference type="Proteomes" id="UP000061432"/>
    </source>
</evidence>
<dbReference type="RefSeq" id="WP_060846263.1">
    <property type="nucleotide sequence ID" value="NZ_AP014704.1"/>
</dbReference>